<dbReference type="GO" id="GO:0005506">
    <property type="term" value="F:iron ion binding"/>
    <property type="evidence" value="ECO:0007669"/>
    <property type="project" value="TreeGrafter"/>
</dbReference>
<sequence>MKYDKVFRNPDKVRQLSMAINRVCKHSWHIMEICGGQTHALAKYKIEELLPDKIRMIHGPGCPVCVTPVGIIDMALSLARRENVILVSFGDMMRVPGSKDDLLTVRAEGGDIRMVYSPLDALTIAQNNPNKEVVFFAIGFETTAPIHALTIEESYRRKITNFSLLTSLFLVPPAIYSLMRDKDCQLDGILAAGHVCSITGIEEYKNLALSLKVPVAITGFEPFDLLYGIYKCVLLLENKQYIVENAYSRAVTFEGNVKARQLMRKYFSLTNVEWRGLGTLPLSGLCIRDKYEQYDAIKRFQLKTSHVKKERFCVSGEIMKGKMLPDTCIHFGKRCTPEHPLGAAMVSSEGVCSAFYRYKV</sequence>
<name>A0A7G1HXI6_9BACT</name>
<organism evidence="4 5">
    <name type="scientific">Coprobacter secundus subsp. similis</name>
    <dbReference type="NCBI Taxonomy" id="2751153"/>
    <lineage>
        <taxon>Bacteria</taxon>
        <taxon>Pseudomonadati</taxon>
        <taxon>Bacteroidota</taxon>
        <taxon>Bacteroidia</taxon>
        <taxon>Bacteroidales</taxon>
        <taxon>Barnesiellaceae</taxon>
        <taxon>Coprobacter</taxon>
    </lineage>
</organism>
<reference evidence="5" key="1">
    <citation type="submission" date="2020-07" db="EMBL/GenBank/DDBJ databases">
        <title>Complete genome sequencing of Coprobacter sp. strain 2CBH44.</title>
        <authorList>
            <person name="Sakamoto M."/>
            <person name="Murakami T."/>
            <person name="Mori H."/>
        </authorList>
    </citation>
    <scope>NUCLEOTIDE SEQUENCE [LARGE SCALE GENOMIC DNA]</scope>
    <source>
        <strain evidence="5">2CBH44</strain>
    </source>
</reference>
<dbReference type="EMBL" id="AP023322">
    <property type="protein sequence ID" value="BCI62307.1"/>
    <property type="molecule type" value="Genomic_DNA"/>
</dbReference>
<accession>A0A7G1HXI6</accession>
<dbReference type="PANTHER" id="PTHR30149">
    <property type="entry name" value="HYDROGENASE PROTEIN ASSEMBLY PROTEIN HYPD"/>
    <property type="match status" value="1"/>
</dbReference>
<proteinExistence type="inferred from homology"/>
<dbReference type="NCBIfam" id="TIGR00075">
    <property type="entry name" value="hypD"/>
    <property type="match status" value="1"/>
</dbReference>
<evidence type="ECO:0000313" key="5">
    <source>
        <dbReference type="Proteomes" id="UP000594042"/>
    </source>
</evidence>
<dbReference type="Proteomes" id="UP000594042">
    <property type="component" value="Chromosome"/>
</dbReference>
<dbReference type="InterPro" id="IPR042243">
    <property type="entry name" value="HypD_1"/>
</dbReference>
<evidence type="ECO:0000313" key="4">
    <source>
        <dbReference type="EMBL" id="BCI62307.1"/>
    </source>
</evidence>
<dbReference type="GO" id="GO:0051604">
    <property type="term" value="P:protein maturation"/>
    <property type="evidence" value="ECO:0007669"/>
    <property type="project" value="TreeGrafter"/>
</dbReference>
<dbReference type="KEGG" id="copr:Cop2CBH44_06600"/>
<dbReference type="PANTHER" id="PTHR30149:SF0">
    <property type="entry name" value="HYDROGENASE MATURATION FACTOR HYPD"/>
    <property type="match status" value="1"/>
</dbReference>
<comment type="similarity">
    <text evidence="1">Belongs to the HypD family.</text>
</comment>
<dbReference type="Gene3D" id="3.40.50.11740">
    <property type="entry name" value="HypD, alpha/beta domain 2"/>
    <property type="match status" value="2"/>
</dbReference>
<evidence type="ECO:0000256" key="3">
    <source>
        <dbReference type="ARBA" id="ARBA00023004"/>
    </source>
</evidence>
<dbReference type="Pfam" id="PF01924">
    <property type="entry name" value="HypD"/>
    <property type="match status" value="1"/>
</dbReference>
<dbReference type="InterPro" id="IPR042244">
    <property type="entry name" value="HypD_2_sf"/>
</dbReference>
<dbReference type="PIRSF" id="PIRSF005622">
    <property type="entry name" value="Hydrgn_mat_hypD"/>
    <property type="match status" value="1"/>
</dbReference>
<keyword evidence="3" id="KW-0408">Iron</keyword>
<keyword evidence="5" id="KW-1185">Reference proteome</keyword>
<dbReference type="Gene3D" id="6.10.20.100">
    <property type="match status" value="1"/>
</dbReference>
<keyword evidence="2" id="KW-0479">Metal-binding</keyword>
<gene>
    <name evidence="4" type="ORF">Cop2CBH44_06600</name>
</gene>
<dbReference type="GO" id="GO:0051539">
    <property type="term" value="F:4 iron, 4 sulfur cluster binding"/>
    <property type="evidence" value="ECO:0007669"/>
    <property type="project" value="TreeGrafter"/>
</dbReference>
<protein>
    <submittedName>
        <fullName evidence="4">Hydrogenase formation protein HypD</fullName>
    </submittedName>
</protein>
<evidence type="ECO:0000256" key="1">
    <source>
        <dbReference type="ARBA" id="ARBA00007888"/>
    </source>
</evidence>
<dbReference type="GO" id="GO:0070025">
    <property type="term" value="F:carbon monoxide binding"/>
    <property type="evidence" value="ECO:0007669"/>
    <property type="project" value="TreeGrafter"/>
</dbReference>
<dbReference type="AlphaFoldDB" id="A0A7G1HXI6"/>
<dbReference type="InterPro" id="IPR002780">
    <property type="entry name" value="Hyd_form_HypD"/>
</dbReference>
<evidence type="ECO:0000256" key="2">
    <source>
        <dbReference type="ARBA" id="ARBA00022723"/>
    </source>
</evidence>
<dbReference type="RefSeq" id="WP_021930343.1">
    <property type="nucleotide sequence ID" value="NZ_AP023322.1"/>
</dbReference>